<protein>
    <submittedName>
        <fullName evidence="2">Uncharacterized protein</fullName>
    </submittedName>
</protein>
<gene>
    <name evidence="2" type="ORF">METESE_26120</name>
</gene>
<evidence type="ECO:0000313" key="2">
    <source>
        <dbReference type="EMBL" id="BDU77654.1"/>
    </source>
</evidence>
<organism evidence="2 3">
    <name type="scientific">Mesoterricola sediminis</name>
    <dbReference type="NCBI Taxonomy" id="2927980"/>
    <lineage>
        <taxon>Bacteria</taxon>
        <taxon>Pseudomonadati</taxon>
        <taxon>Acidobacteriota</taxon>
        <taxon>Holophagae</taxon>
        <taxon>Holophagales</taxon>
        <taxon>Holophagaceae</taxon>
        <taxon>Mesoterricola</taxon>
    </lineage>
</organism>
<feature type="transmembrane region" description="Helical" evidence="1">
    <location>
        <begin position="197"/>
        <end position="218"/>
    </location>
</feature>
<feature type="transmembrane region" description="Helical" evidence="1">
    <location>
        <begin position="29"/>
        <end position="50"/>
    </location>
</feature>
<keyword evidence="1" id="KW-0472">Membrane</keyword>
<accession>A0AA48GWN9</accession>
<reference evidence="2" key="1">
    <citation type="journal article" date="2023" name="Int. J. Syst. Evol. Microbiol.">
        <title>Mesoterricola silvestris gen. nov., sp. nov., Mesoterricola sediminis sp. nov., Geothrix oryzae sp. nov., Geothrix edaphica sp. nov., Geothrix rubra sp. nov., and Geothrix limicola sp. nov., six novel members of Acidobacteriota isolated from soils.</title>
        <authorList>
            <person name="Itoh H."/>
            <person name="Sugisawa Y."/>
            <person name="Mise K."/>
            <person name="Xu Z."/>
            <person name="Kuniyasu M."/>
            <person name="Ushijima N."/>
            <person name="Kawano K."/>
            <person name="Kobayashi E."/>
            <person name="Shiratori Y."/>
            <person name="Masuda Y."/>
            <person name="Senoo K."/>
        </authorList>
    </citation>
    <scope>NUCLEOTIDE SEQUENCE</scope>
    <source>
        <strain evidence="2">W786</strain>
    </source>
</reference>
<sequence length="479" mass="53095">MGYAFVATQFLPFAVPCRQDAGYLRHRDSQYILGMAVLSIAGALAVAGLIRVGSQVKAQKDLGRCASETDLHASRESARRFKEARAGLRQLQGGLDARLGLRVPLLLTENLPQPVLVGLNPNRIYVPVELAAQPEDRVLPMLEALAGMVRSRRYLAFMLLWWLSQANLLLLPIVGPIRRSIERELAERYGQSGDQTYVAQTSIMSGHAYFQMGIGFNFQYIKKSQKMDIDANKLPYWILSVIIPLAILSWVASRAGGVDSTELLRFLMKKQIIGFSPHGFDPSVKFKAIPGEGGLLPDGLLVDTTDASAHSGCATIRVPLGLFEHEKLIPFGAKAIQISLEWNVLEKTPSATELPAVKVAASEQGTIDVDGQQRLHTFYTRNVFLGEEGSRGVLELPMRIDTDVRTIKDSRNVVYGPLLFIPDGWKIEFRNYRVARVESSAVPPIPEGEVERFIAWYLRNGFKPALIDLKWESAPTDGI</sequence>
<dbReference type="AlphaFoldDB" id="A0AA48GWN9"/>
<dbReference type="Proteomes" id="UP001228113">
    <property type="component" value="Chromosome"/>
</dbReference>
<name>A0AA48GWN9_9BACT</name>
<keyword evidence="1" id="KW-0812">Transmembrane</keyword>
<keyword evidence="3" id="KW-1185">Reference proteome</keyword>
<evidence type="ECO:0000313" key="3">
    <source>
        <dbReference type="Proteomes" id="UP001228113"/>
    </source>
</evidence>
<feature type="transmembrane region" description="Helical" evidence="1">
    <location>
        <begin position="234"/>
        <end position="252"/>
    </location>
</feature>
<keyword evidence="1" id="KW-1133">Transmembrane helix</keyword>
<dbReference type="EMBL" id="AP027081">
    <property type="protein sequence ID" value="BDU77654.1"/>
    <property type="molecule type" value="Genomic_DNA"/>
</dbReference>
<evidence type="ECO:0000256" key="1">
    <source>
        <dbReference type="SAM" id="Phobius"/>
    </source>
</evidence>
<dbReference type="KEGG" id="msea:METESE_26120"/>
<proteinExistence type="predicted"/>
<feature type="transmembrane region" description="Helical" evidence="1">
    <location>
        <begin position="154"/>
        <end position="177"/>
    </location>
</feature>